<evidence type="ECO:0000313" key="2">
    <source>
        <dbReference type="Proteomes" id="UP000314980"/>
    </source>
</evidence>
<dbReference type="STRING" id="8187.ENSLCAP00010037319"/>
<dbReference type="InParanoid" id="A0A4W6EGQ4"/>
<dbReference type="AlphaFoldDB" id="A0A4W6EGQ4"/>
<reference evidence="1" key="2">
    <citation type="submission" date="2025-08" db="UniProtKB">
        <authorList>
            <consortium name="Ensembl"/>
        </authorList>
    </citation>
    <scope>IDENTIFICATION</scope>
</reference>
<organism evidence="1 2">
    <name type="scientific">Lates calcarifer</name>
    <name type="common">Barramundi</name>
    <name type="synonym">Holocentrus calcarifer</name>
    <dbReference type="NCBI Taxonomy" id="8187"/>
    <lineage>
        <taxon>Eukaryota</taxon>
        <taxon>Metazoa</taxon>
        <taxon>Chordata</taxon>
        <taxon>Craniata</taxon>
        <taxon>Vertebrata</taxon>
        <taxon>Euteleostomi</taxon>
        <taxon>Actinopterygii</taxon>
        <taxon>Neopterygii</taxon>
        <taxon>Teleostei</taxon>
        <taxon>Neoteleostei</taxon>
        <taxon>Acanthomorphata</taxon>
        <taxon>Carangaria</taxon>
        <taxon>Carangaria incertae sedis</taxon>
        <taxon>Centropomidae</taxon>
        <taxon>Lates</taxon>
    </lineage>
</organism>
<reference evidence="1" key="3">
    <citation type="submission" date="2025-09" db="UniProtKB">
        <authorList>
            <consortium name="Ensembl"/>
        </authorList>
    </citation>
    <scope>IDENTIFICATION</scope>
</reference>
<evidence type="ECO:0000313" key="1">
    <source>
        <dbReference type="Ensembl" id="ENSLCAP00010037319.1"/>
    </source>
</evidence>
<keyword evidence="2" id="KW-1185">Reference proteome</keyword>
<sequence>MRILDDGLDLGYVEDGTPCGPNMMCLERRCLPVTTFNLSTCPGSSTSRICSHHGVSLSLPHPTPQQDFIIVCFLFPVKYFTDFIFSQDESSFIYRSKIKQMCYTNCVYRNA</sequence>
<dbReference type="GeneTree" id="ENSGT00940000159790"/>
<dbReference type="Ensembl" id="ENSLCAT00010038195.1">
    <property type="protein sequence ID" value="ENSLCAP00010037319.1"/>
    <property type="gene ID" value="ENSLCAG00010017464.1"/>
</dbReference>
<protein>
    <submittedName>
        <fullName evidence="1">Uncharacterized protein</fullName>
    </submittedName>
</protein>
<reference evidence="2" key="1">
    <citation type="submission" date="2015-09" db="EMBL/GenBank/DDBJ databases">
        <authorList>
            <person name="Sai Rama Sridatta P."/>
        </authorList>
    </citation>
    <scope>NUCLEOTIDE SEQUENCE [LARGE SCALE GENOMIC DNA]</scope>
</reference>
<accession>A0A4W6EGQ4</accession>
<name>A0A4W6EGQ4_LATCA</name>
<proteinExistence type="predicted"/>
<dbReference type="Proteomes" id="UP000314980">
    <property type="component" value="Unassembled WGS sequence"/>
</dbReference>